<accession>A0A1F6N3Y5</accession>
<comment type="caution">
    <text evidence="3">The sequence shown here is derived from an EMBL/GenBank/DDBJ whole genome shotgun (WGS) entry which is preliminary data.</text>
</comment>
<dbReference type="AlphaFoldDB" id="A0A1F6N3Y5"/>
<protein>
    <recommendedName>
        <fullName evidence="5">Nucleotidyl transferase domain-containing protein</fullName>
    </recommendedName>
</protein>
<feature type="domain" description="MannoseP isomerase/GMP-like beta-helix" evidence="2">
    <location>
        <begin position="291"/>
        <end position="341"/>
    </location>
</feature>
<evidence type="ECO:0000313" key="4">
    <source>
        <dbReference type="Proteomes" id="UP000177040"/>
    </source>
</evidence>
<proteinExistence type="predicted"/>
<dbReference type="InterPro" id="IPR005835">
    <property type="entry name" value="NTP_transferase_dom"/>
</dbReference>
<dbReference type="Pfam" id="PF00483">
    <property type="entry name" value="NTP_transferase"/>
    <property type="match status" value="1"/>
</dbReference>
<dbReference type="Gene3D" id="3.90.550.10">
    <property type="entry name" value="Spore Coat Polysaccharide Biosynthesis Protein SpsA, Chain A"/>
    <property type="match status" value="1"/>
</dbReference>
<gene>
    <name evidence="3" type="ORF">A2983_04370</name>
</gene>
<dbReference type="Pfam" id="PF22640">
    <property type="entry name" value="ManC_GMP_beta-helix"/>
    <property type="match status" value="1"/>
</dbReference>
<dbReference type="GO" id="GO:0004475">
    <property type="term" value="F:mannose-1-phosphate guanylyltransferase (GTP) activity"/>
    <property type="evidence" value="ECO:0007669"/>
    <property type="project" value="TreeGrafter"/>
</dbReference>
<dbReference type="InterPro" id="IPR051161">
    <property type="entry name" value="Mannose-6P_isomerase_type2"/>
</dbReference>
<dbReference type="InterPro" id="IPR054566">
    <property type="entry name" value="ManC/GMP-like_b-helix"/>
</dbReference>
<name>A0A1F6N3Y5_9BACT</name>
<dbReference type="SUPFAM" id="SSF53448">
    <property type="entry name" value="Nucleotide-diphospho-sugar transferases"/>
    <property type="match status" value="1"/>
</dbReference>
<feature type="domain" description="Nucleotidyl transferase" evidence="1">
    <location>
        <begin position="4"/>
        <end position="274"/>
    </location>
</feature>
<evidence type="ECO:0000259" key="2">
    <source>
        <dbReference type="Pfam" id="PF22640"/>
    </source>
</evidence>
<evidence type="ECO:0000313" key="3">
    <source>
        <dbReference type="EMBL" id="OGH78706.1"/>
    </source>
</evidence>
<dbReference type="GO" id="GO:0009298">
    <property type="term" value="P:GDP-mannose biosynthetic process"/>
    <property type="evidence" value="ECO:0007669"/>
    <property type="project" value="TreeGrafter"/>
</dbReference>
<dbReference type="InterPro" id="IPR029044">
    <property type="entry name" value="Nucleotide-diphossugar_trans"/>
</dbReference>
<evidence type="ECO:0008006" key="5">
    <source>
        <dbReference type="Google" id="ProtNLM"/>
    </source>
</evidence>
<dbReference type="EMBL" id="MFQH01000003">
    <property type="protein sequence ID" value="OGH78706.1"/>
    <property type="molecule type" value="Genomic_DNA"/>
</dbReference>
<dbReference type="PANTHER" id="PTHR46390:SF1">
    <property type="entry name" value="MANNOSE-1-PHOSPHATE GUANYLYLTRANSFERASE"/>
    <property type="match status" value="1"/>
</dbReference>
<sequence length="350" mass="39801">MNILIFAGGAGTRLWPLSRKNSPKQFGFFKDGQSTLQMTMTRVNNFGRENIFIITNEQYKDLVKKQIPEIVEDHILTEPCRRDLAAAVGLTLVRLKKSGATGSAAIIWSDHFVDHPQEFESVLNRAEELVSADPTKIIFFGEKPRFANHNLGWIKLGEQSVGNYRSFAGWKYRPEKSLCDTMFASGEWLWNPGYFVFDLDTMIKWYQDFQPELWRNLEIMASDEVTLNREYKNLPTLSFDEAIIEHLSLSDAVVMPVNLGWSDPGTLYALKEALSPKQEDNFLSGNILVKKTRDSLVYNEESQKKVVTIGLAGIVVVNTPDALLVCHKDFVPEIKNVLKELEDAGEEKYL</sequence>
<dbReference type="Proteomes" id="UP000177040">
    <property type="component" value="Unassembled WGS sequence"/>
</dbReference>
<evidence type="ECO:0000259" key="1">
    <source>
        <dbReference type="Pfam" id="PF00483"/>
    </source>
</evidence>
<dbReference type="PANTHER" id="PTHR46390">
    <property type="entry name" value="MANNOSE-1-PHOSPHATE GUANYLYLTRANSFERASE"/>
    <property type="match status" value="1"/>
</dbReference>
<dbReference type="SUPFAM" id="SSF159283">
    <property type="entry name" value="Guanosine diphospho-D-mannose pyrophosphorylase/mannose-6-phosphate isomerase linker domain"/>
    <property type="match status" value="1"/>
</dbReference>
<reference evidence="3 4" key="1">
    <citation type="journal article" date="2016" name="Nat. Commun.">
        <title>Thousands of microbial genomes shed light on interconnected biogeochemical processes in an aquifer system.</title>
        <authorList>
            <person name="Anantharaman K."/>
            <person name="Brown C.T."/>
            <person name="Hug L.A."/>
            <person name="Sharon I."/>
            <person name="Castelle C.J."/>
            <person name="Probst A.J."/>
            <person name="Thomas B.C."/>
            <person name="Singh A."/>
            <person name="Wilkins M.J."/>
            <person name="Karaoz U."/>
            <person name="Brodie E.L."/>
            <person name="Williams K.H."/>
            <person name="Hubbard S.S."/>
            <person name="Banfield J.F."/>
        </authorList>
    </citation>
    <scope>NUCLEOTIDE SEQUENCE [LARGE SCALE GENOMIC DNA]</scope>
</reference>
<organism evidence="3 4">
    <name type="scientific">Candidatus Magasanikbacteria bacterium RIFCSPLOWO2_01_FULL_40_15</name>
    <dbReference type="NCBI Taxonomy" id="1798686"/>
    <lineage>
        <taxon>Bacteria</taxon>
        <taxon>Candidatus Magasanikiibacteriota</taxon>
    </lineage>
</organism>